<evidence type="ECO:0000313" key="1">
    <source>
        <dbReference type="EMBL" id="MFD2533195.1"/>
    </source>
</evidence>
<keyword evidence="2" id="KW-1185">Reference proteome</keyword>
<comment type="caution">
    <text evidence="1">The sequence shown here is derived from an EMBL/GenBank/DDBJ whole genome shotgun (WGS) entry which is preliminary data.</text>
</comment>
<name>A0ABW5JM20_9BACT</name>
<evidence type="ECO:0008006" key="3">
    <source>
        <dbReference type="Google" id="ProtNLM"/>
    </source>
</evidence>
<organism evidence="1 2">
    <name type="scientific">Gracilimonas halophila</name>
    <dbReference type="NCBI Taxonomy" id="1834464"/>
    <lineage>
        <taxon>Bacteria</taxon>
        <taxon>Pseudomonadati</taxon>
        <taxon>Balneolota</taxon>
        <taxon>Balneolia</taxon>
        <taxon>Balneolales</taxon>
        <taxon>Balneolaceae</taxon>
        <taxon>Gracilimonas</taxon>
    </lineage>
</organism>
<dbReference type="EMBL" id="JBHULI010000025">
    <property type="protein sequence ID" value="MFD2533195.1"/>
    <property type="molecule type" value="Genomic_DNA"/>
</dbReference>
<gene>
    <name evidence="1" type="ORF">ACFSVN_12145</name>
</gene>
<accession>A0ABW5JM20</accession>
<evidence type="ECO:0000313" key="2">
    <source>
        <dbReference type="Proteomes" id="UP001597460"/>
    </source>
</evidence>
<protein>
    <recommendedName>
        <fullName evidence="3">Cell surface protein SprA</fullName>
    </recommendedName>
</protein>
<dbReference type="Proteomes" id="UP001597460">
    <property type="component" value="Unassembled WGS sequence"/>
</dbReference>
<reference evidence="2" key="1">
    <citation type="journal article" date="2019" name="Int. J. Syst. Evol. Microbiol.">
        <title>The Global Catalogue of Microorganisms (GCM) 10K type strain sequencing project: providing services to taxonomists for standard genome sequencing and annotation.</title>
        <authorList>
            <consortium name="The Broad Institute Genomics Platform"/>
            <consortium name="The Broad Institute Genome Sequencing Center for Infectious Disease"/>
            <person name="Wu L."/>
            <person name="Ma J."/>
        </authorList>
    </citation>
    <scope>NUCLEOTIDE SEQUENCE [LARGE SCALE GENOMIC DNA]</scope>
    <source>
        <strain evidence="2">KCTC 52042</strain>
    </source>
</reference>
<dbReference type="RefSeq" id="WP_390303041.1">
    <property type="nucleotide sequence ID" value="NZ_JBHULI010000025.1"/>
</dbReference>
<sequence>MCLFPVINVQAQSTISQEKILSPILADSSYYLGDWVLPNSLIVTANEDTITTTKWDFDPSSGTISFDRTWTDVESVSQLTVRYEIYPFTLPKRSQPLKPTELSADLFENPDSLAGMVRQLDQQPTITSSLRQSGSLSRGIIIGSNQDFSLESGLNFELSGALTENININASLTDQSIPIQPDGTTQNLREFDKVFIQIEAPNAGLEMGDVDVSFERSSFARLNRRLQGATGSYYTENGSYSGAASAVRGTYKSMNFNGQDGVQGPYRLTGKNDEEFVIILAGTEQVYINGQRVERGADNDYVIDYGLGEINFTNNLLVKDETRIVVEYEYIDRDFNQTLVAAEGGDEFFNGRLKIGATIIRQADGDDLLSQQALSESDIERLQYVGDDLDDAVVSGVGVATEEERDRYVLYAEVDTTLNGENFTIYEHQPGSEDAIYRVRFSNVGQGEGSYRRASGQVNGLLYEWVGPGQGNYAPFRQLPAPQKQQMAAINGKYDLTNNVEVFGEWAASDFDANRFSGLDDDDNSDIAYESGIIIKDAPSELGQINAKVSRRYSGKRFRFFERTRDVEFDRRWNISGPEESKEALNEASFSIKPTELIEFGGDVGFIERDGFRGVRQGASFSSEDKFLTVSYLQDWVQSKDRRSEEEGNWFRHSGRISKEFDGEEVIFTPFLSFEQENREQKDTDTDSLNNRSEQFYNLGPGMRVNFANLELEAGVAYRKERGVLENKLQDKSHALEQRYSLAYNPGNNFRTSNQVVFREKNITEEFRNAGNASRRGLLIKSVTNYSTNTPFIEGEFFYEANTRRRALLQETFIEVGPEIGQYVWDDLNDDGVQQVDEFFPEVSANEGRFIRQYLPSDELLPSIDLNVRMINNFRPFVLAGDNTWFSGILLRSRVDISENSTTKDLKDVYLLNLSSFRNDSTTVQGRILWEKELDLLNKVDKADLRIGYNESRMLNQRSTESVQSYANVLYFNTGYNVSERTRLLLEGQNSINSSESNRLQTRNFDIRSRSLKPGVNSTISRSWNAGLEVSYVRKEDRYPDKDVIADLLKISTTHRTYLWRRLQSNFRMELRTTKLNGNSSSYGNYELTEGTGEGVNFIWSLAANYRFNNLIRFSLNYDGRTVTERPAIHTIKLVMSAIF</sequence>
<proteinExistence type="predicted"/>